<accession>Q4T6P0</accession>
<organism evidence="1">
    <name type="scientific">Tetraodon nigroviridis</name>
    <name type="common">Spotted green pufferfish</name>
    <name type="synonym">Chelonodon nigroviridis</name>
    <dbReference type="NCBI Taxonomy" id="99883"/>
    <lineage>
        <taxon>Eukaryota</taxon>
        <taxon>Metazoa</taxon>
        <taxon>Chordata</taxon>
        <taxon>Craniata</taxon>
        <taxon>Vertebrata</taxon>
        <taxon>Euteleostomi</taxon>
        <taxon>Actinopterygii</taxon>
        <taxon>Neopterygii</taxon>
        <taxon>Teleostei</taxon>
        <taxon>Neoteleostei</taxon>
        <taxon>Acanthomorphata</taxon>
        <taxon>Eupercaria</taxon>
        <taxon>Tetraodontiformes</taxon>
        <taxon>Tetradontoidea</taxon>
        <taxon>Tetraodontidae</taxon>
        <taxon>Tetraodon</taxon>
    </lineage>
</organism>
<proteinExistence type="predicted"/>
<dbReference type="AlphaFoldDB" id="Q4T6P0"/>
<reference evidence="1" key="1">
    <citation type="journal article" date="2004" name="Nature">
        <title>Genome duplication in the teleost fish Tetraodon nigroviridis reveals the early vertebrate proto-karyotype.</title>
        <authorList>
            <person name="Jaillon O."/>
            <person name="Aury J.-M."/>
            <person name="Brunet F."/>
            <person name="Petit J.-L."/>
            <person name="Stange-Thomann N."/>
            <person name="Mauceli E."/>
            <person name="Bouneau L."/>
            <person name="Fischer C."/>
            <person name="Ozouf-Costaz C."/>
            <person name="Bernot A."/>
            <person name="Nicaud S."/>
            <person name="Jaffe D."/>
            <person name="Fisher S."/>
            <person name="Lutfalla G."/>
            <person name="Dossat C."/>
            <person name="Segurens B."/>
            <person name="Dasilva C."/>
            <person name="Salanoubat M."/>
            <person name="Levy M."/>
            <person name="Boudet N."/>
            <person name="Castellano S."/>
            <person name="Anthouard V."/>
            <person name="Jubin C."/>
            <person name="Castelli V."/>
            <person name="Katinka M."/>
            <person name="Vacherie B."/>
            <person name="Biemont C."/>
            <person name="Skalli Z."/>
            <person name="Cattolico L."/>
            <person name="Poulain J."/>
            <person name="De Berardinis V."/>
            <person name="Cruaud C."/>
            <person name="Duprat S."/>
            <person name="Brottier P."/>
            <person name="Coutanceau J.-P."/>
            <person name="Gouzy J."/>
            <person name="Parra G."/>
            <person name="Lardier G."/>
            <person name="Chapple C."/>
            <person name="McKernan K.J."/>
            <person name="McEwan P."/>
            <person name="Bosak S."/>
            <person name="Kellis M."/>
            <person name="Volff J.-N."/>
            <person name="Guigo R."/>
            <person name="Zody M.C."/>
            <person name="Mesirov J."/>
            <person name="Lindblad-Toh K."/>
            <person name="Birren B."/>
            <person name="Nusbaum C."/>
            <person name="Kahn D."/>
            <person name="Robinson-Rechavi M."/>
            <person name="Laudet V."/>
            <person name="Schachter V."/>
            <person name="Quetier F."/>
            <person name="Saurin W."/>
            <person name="Scarpelli C."/>
            <person name="Wincker P."/>
            <person name="Lander E.S."/>
            <person name="Weissenbach J."/>
            <person name="Roest Crollius H."/>
        </authorList>
    </citation>
    <scope>NUCLEOTIDE SEQUENCE [LARGE SCALE GENOMIC DNA]</scope>
</reference>
<comment type="caution">
    <text evidence="1">The sequence shown here is derived from an EMBL/GenBank/DDBJ whole genome shotgun (WGS) entry which is preliminary data.</text>
</comment>
<sequence length="32" mass="4016">MPRSFLVKKYFSNKKPCYRESHLESQRGKFHW</sequence>
<gene>
    <name evidence="1" type="ORF">GSTENG00006207001</name>
</gene>
<protein>
    <submittedName>
        <fullName evidence="1">(spotted green pufferfish) hypothetical protein</fullName>
    </submittedName>
</protein>
<reference evidence="1" key="2">
    <citation type="submission" date="2004-02" db="EMBL/GenBank/DDBJ databases">
        <authorList>
            <consortium name="Genoscope"/>
            <consortium name="Whitehead Institute Centre for Genome Research"/>
        </authorList>
    </citation>
    <scope>NUCLEOTIDE SEQUENCE</scope>
</reference>
<name>Q4T6P0_TETNG</name>
<evidence type="ECO:0000313" key="1">
    <source>
        <dbReference type="EMBL" id="CAF91442.1"/>
    </source>
</evidence>
<dbReference type="KEGG" id="tng:GSTEN00006207G001"/>
<dbReference type="EMBL" id="CAAE01008684">
    <property type="protein sequence ID" value="CAF91442.1"/>
    <property type="molecule type" value="Genomic_DNA"/>
</dbReference>